<evidence type="ECO:0000313" key="13">
    <source>
        <dbReference type="EMBL" id="AQS56599.1"/>
    </source>
</evidence>
<keyword evidence="7" id="KW-0460">Magnesium</keyword>
<dbReference type="InterPro" id="IPR033749">
    <property type="entry name" value="Polyprenyl_synt_CS"/>
</dbReference>
<sequence>MKERLAQYLDHKRKRIDEALRRVMAEEKDVPAELKEAMNYSLFAGGKRLRPVLTLTVAEALSAPLEPVTPFACAIEMIHTYSLIHDDLPSMDDDDTRRGRPTNHKVFGEAMAILAGDALLTKAFGLMTRCSSGEGADAEKLIKLIDEASHAAGAEGMVGGQVKDILAETNPVSVQELTDIHRLKTGALLRLSVRAGAILSGATLDQLDALTRYADNIGLAFQIQDDVLDIVGDQEKTGKPTGRDEARHKATFPALIGLTESKKRVQTLVEEAKIQVTAASGIRAEWLCEIADYLVDREA</sequence>
<dbReference type="AlphaFoldDB" id="A0A1U9K958"/>
<evidence type="ECO:0000256" key="5">
    <source>
        <dbReference type="ARBA" id="ARBA00022679"/>
    </source>
</evidence>
<protein>
    <recommendedName>
        <fullName evidence="4">Farnesyl diphosphate synthase</fullName>
        <ecNumber evidence="3">2.5.1.10</ecNumber>
    </recommendedName>
    <alternativeName>
        <fullName evidence="10">(2E,6E)-farnesyl diphosphate synthase</fullName>
    </alternativeName>
    <alternativeName>
        <fullName evidence="9">Geranyltranstransferase</fullName>
    </alternativeName>
</protein>
<dbReference type="GO" id="GO:0016114">
    <property type="term" value="P:terpenoid biosynthetic process"/>
    <property type="evidence" value="ECO:0007669"/>
    <property type="project" value="UniProtKB-ARBA"/>
</dbReference>
<dbReference type="PANTHER" id="PTHR43281:SF1">
    <property type="entry name" value="FARNESYL DIPHOSPHATE SYNTHASE"/>
    <property type="match status" value="1"/>
</dbReference>
<keyword evidence="14" id="KW-1185">Reference proteome</keyword>
<keyword evidence="5 12" id="KW-0808">Transferase</keyword>
<comment type="cofactor">
    <cofactor evidence="1">
        <name>Mg(2+)</name>
        <dbReference type="ChEBI" id="CHEBI:18420"/>
    </cofactor>
</comment>
<name>A0A1U9K958_9BACL</name>
<dbReference type="InterPro" id="IPR008949">
    <property type="entry name" value="Isoprenoid_synthase_dom_sf"/>
</dbReference>
<keyword evidence="6" id="KW-0479">Metal-binding</keyword>
<keyword evidence="8" id="KW-0414">Isoprene biosynthesis</keyword>
<evidence type="ECO:0000256" key="3">
    <source>
        <dbReference type="ARBA" id="ARBA00012439"/>
    </source>
</evidence>
<dbReference type="EC" id="2.5.1.10" evidence="3"/>
<dbReference type="Gene3D" id="1.10.600.10">
    <property type="entry name" value="Farnesyl Diphosphate Synthase"/>
    <property type="match status" value="1"/>
</dbReference>
<dbReference type="SFLD" id="SFLDG01017">
    <property type="entry name" value="Polyprenyl_Transferase_Like"/>
    <property type="match status" value="1"/>
</dbReference>
<dbReference type="PANTHER" id="PTHR43281">
    <property type="entry name" value="FARNESYL DIPHOSPHATE SYNTHASE"/>
    <property type="match status" value="1"/>
</dbReference>
<dbReference type="InterPro" id="IPR000092">
    <property type="entry name" value="Polyprenyl_synt"/>
</dbReference>
<evidence type="ECO:0000256" key="6">
    <source>
        <dbReference type="ARBA" id="ARBA00022723"/>
    </source>
</evidence>
<dbReference type="CDD" id="cd00685">
    <property type="entry name" value="Trans_IPPS_HT"/>
    <property type="match status" value="1"/>
</dbReference>
<accession>A0A1U9K958</accession>
<dbReference type="Proteomes" id="UP000188603">
    <property type="component" value="Chromosome"/>
</dbReference>
<evidence type="ECO:0000313" key="14">
    <source>
        <dbReference type="Proteomes" id="UP000188603"/>
    </source>
</evidence>
<comment type="catalytic activity">
    <reaction evidence="11">
        <text>isopentenyl diphosphate + (2E)-geranyl diphosphate = (2E,6E)-farnesyl diphosphate + diphosphate</text>
        <dbReference type="Rhea" id="RHEA:19361"/>
        <dbReference type="ChEBI" id="CHEBI:33019"/>
        <dbReference type="ChEBI" id="CHEBI:58057"/>
        <dbReference type="ChEBI" id="CHEBI:128769"/>
        <dbReference type="ChEBI" id="CHEBI:175763"/>
        <dbReference type="EC" id="2.5.1.10"/>
    </reaction>
</comment>
<gene>
    <name evidence="13" type="ORF">B0W44_13350</name>
</gene>
<dbReference type="GO" id="GO:0046872">
    <property type="term" value="F:metal ion binding"/>
    <property type="evidence" value="ECO:0007669"/>
    <property type="project" value="UniProtKB-KW"/>
</dbReference>
<dbReference type="SFLD" id="SFLDS00005">
    <property type="entry name" value="Isoprenoid_Synthase_Type_I"/>
    <property type="match status" value="1"/>
</dbReference>
<dbReference type="KEGG" id="ntr:B0W44_13350"/>
<dbReference type="GO" id="GO:0005737">
    <property type="term" value="C:cytoplasm"/>
    <property type="evidence" value="ECO:0007669"/>
    <property type="project" value="UniProtKB-ARBA"/>
</dbReference>
<dbReference type="FunFam" id="1.10.600.10:FF:000001">
    <property type="entry name" value="Geranylgeranyl diphosphate synthase"/>
    <property type="match status" value="1"/>
</dbReference>
<evidence type="ECO:0000256" key="9">
    <source>
        <dbReference type="ARBA" id="ARBA00032380"/>
    </source>
</evidence>
<dbReference type="PROSITE" id="PS00723">
    <property type="entry name" value="POLYPRENYL_SYNTHASE_1"/>
    <property type="match status" value="1"/>
</dbReference>
<evidence type="ECO:0000256" key="1">
    <source>
        <dbReference type="ARBA" id="ARBA00001946"/>
    </source>
</evidence>
<dbReference type="NCBIfam" id="NF045485">
    <property type="entry name" value="FPPsyn"/>
    <property type="match status" value="1"/>
</dbReference>
<dbReference type="STRING" id="1471761.B0W44_13350"/>
<dbReference type="EMBL" id="CP019699">
    <property type="protein sequence ID" value="AQS56599.1"/>
    <property type="molecule type" value="Genomic_DNA"/>
</dbReference>
<evidence type="ECO:0000256" key="2">
    <source>
        <dbReference type="ARBA" id="ARBA00006706"/>
    </source>
</evidence>
<dbReference type="RefSeq" id="WP_228441150.1">
    <property type="nucleotide sequence ID" value="NZ_CP019699.1"/>
</dbReference>
<comment type="similarity">
    <text evidence="2 12">Belongs to the FPP/GGPP synthase family.</text>
</comment>
<dbReference type="SUPFAM" id="SSF48576">
    <property type="entry name" value="Terpenoid synthases"/>
    <property type="match status" value="1"/>
</dbReference>
<evidence type="ECO:0000256" key="4">
    <source>
        <dbReference type="ARBA" id="ARBA00015100"/>
    </source>
</evidence>
<dbReference type="InterPro" id="IPR053378">
    <property type="entry name" value="Prenyl_diphosphate_synthase"/>
</dbReference>
<evidence type="ECO:0000256" key="12">
    <source>
        <dbReference type="RuleBase" id="RU004466"/>
    </source>
</evidence>
<organism evidence="13 14">
    <name type="scientific">Novibacillus thermophilus</name>
    <dbReference type="NCBI Taxonomy" id="1471761"/>
    <lineage>
        <taxon>Bacteria</taxon>
        <taxon>Bacillati</taxon>
        <taxon>Bacillota</taxon>
        <taxon>Bacilli</taxon>
        <taxon>Bacillales</taxon>
        <taxon>Thermoactinomycetaceae</taxon>
        <taxon>Novibacillus</taxon>
    </lineage>
</organism>
<dbReference type="Pfam" id="PF00348">
    <property type="entry name" value="polyprenyl_synt"/>
    <property type="match status" value="1"/>
</dbReference>
<dbReference type="GO" id="GO:0004337">
    <property type="term" value="F:(2E,6E)-farnesyl diphosphate synthase activity"/>
    <property type="evidence" value="ECO:0007669"/>
    <property type="project" value="UniProtKB-EC"/>
</dbReference>
<evidence type="ECO:0000256" key="11">
    <source>
        <dbReference type="ARBA" id="ARBA00049399"/>
    </source>
</evidence>
<dbReference type="PROSITE" id="PS00444">
    <property type="entry name" value="POLYPRENYL_SYNTHASE_2"/>
    <property type="match status" value="1"/>
</dbReference>
<evidence type="ECO:0000256" key="10">
    <source>
        <dbReference type="ARBA" id="ARBA00032873"/>
    </source>
</evidence>
<proteinExistence type="inferred from homology"/>
<reference evidence="13 14" key="1">
    <citation type="journal article" date="2015" name="Int. J. Syst. Evol. Microbiol.">
        <title>Novibacillus thermophilus gen. nov., sp. nov., a Gram-staining-negative and moderately thermophilic member of the family Thermoactinomycetaceae.</title>
        <authorList>
            <person name="Yang G."/>
            <person name="Chen J."/>
            <person name="Zhou S."/>
        </authorList>
    </citation>
    <scope>NUCLEOTIDE SEQUENCE [LARGE SCALE GENOMIC DNA]</scope>
    <source>
        <strain evidence="13 14">SG-1</strain>
    </source>
</reference>
<evidence type="ECO:0000256" key="7">
    <source>
        <dbReference type="ARBA" id="ARBA00022842"/>
    </source>
</evidence>
<evidence type="ECO:0000256" key="8">
    <source>
        <dbReference type="ARBA" id="ARBA00023229"/>
    </source>
</evidence>